<comment type="caution">
    <text evidence="2">The sequence shown here is derived from an EMBL/GenBank/DDBJ whole genome shotgun (WGS) entry which is preliminary data.</text>
</comment>
<geneLocation type="plasmid" evidence="2">
    <name>p13unnamed</name>
</geneLocation>
<dbReference type="AlphaFoldDB" id="A0A2K1FWR9"/>
<evidence type="ECO:0000313" key="3">
    <source>
        <dbReference type="Proteomes" id="UP000236268"/>
    </source>
</evidence>
<evidence type="ECO:0000256" key="1">
    <source>
        <dbReference type="SAM" id="MobiDB-lite"/>
    </source>
</evidence>
<gene>
    <name evidence="2" type="ORF">C1S70_21175</name>
</gene>
<feature type="compositionally biased region" description="Acidic residues" evidence="1">
    <location>
        <begin position="45"/>
        <end position="54"/>
    </location>
</feature>
<evidence type="ECO:0000313" key="2">
    <source>
        <dbReference type="EMBL" id="PNQ96987.1"/>
    </source>
</evidence>
<feature type="region of interest" description="Disordered" evidence="1">
    <location>
        <begin position="165"/>
        <end position="204"/>
    </location>
</feature>
<dbReference type="EMBL" id="POWG01000024">
    <property type="protein sequence ID" value="PNQ96987.1"/>
    <property type="molecule type" value="Genomic_DNA"/>
</dbReference>
<keyword evidence="2" id="KW-0614">Plasmid</keyword>
<dbReference type="InterPro" id="IPR021735">
    <property type="entry name" value="DUF3306"/>
</dbReference>
<organism evidence="2 3">
    <name type="scientific">Azospirillum argentinense</name>
    <dbReference type="NCBI Taxonomy" id="2970906"/>
    <lineage>
        <taxon>Bacteria</taxon>
        <taxon>Pseudomonadati</taxon>
        <taxon>Pseudomonadota</taxon>
        <taxon>Alphaproteobacteria</taxon>
        <taxon>Rhodospirillales</taxon>
        <taxon>Azospirillaceae</taxon>
        <taxon>Azospirillum</taxon>
    </lineage>
</organism>
<name>A0A2K1FWR9_9PROT</name>
<reference evidence="2 3" key="1">
    <citation type="submission" date="2018-01" db="EMBL/GenBank/DDBJ databases">
        <title>Whole genome sequence of Azospirillum brasilense REC3 isolated from strawberry roots.</title>
        <authorList>
            <person name="Fontana C.A."/>
            <person name="Salazar S.M."/>
            <person name="Bassi D."/>
            <person name="Puglisi E."/>
            <person name="Lovaisa N.C."/>
            <person name="Toffoli L.M."/>
            <person name="Pedraza R."/>
            <person name="Cocconcelli P.S."/>
        </authorList>
    </citation>
    <scope>NUCLEOTIDE SEQUENCE [LARGE SCALE GENOMIC DNA]</scope>
    <source>
        <strain evidence="2 3">REC3</strain>
        <plasmid evidence="2">p13unnamed</plasmid>
    </source>
</reference>
<dbReference type="Pfam" id="PF11748">
    <property type="entry name" value="DUF3306"/>
    <property type="match status" value="1"/>
</dbReference>
<accession>A0A2K1FWR9</accession>
<sequence length="204" mass="22064">MPRLLTPERISAMDDRVLDDGSEGFLSRWSRRKQEARTAPVEPPEAPEERDAAEEPQAIAAPPPEPFDPESLPPVESLGADSDYTGFLASNVPQELKRLALRKAWTSDPVIAGFRGFAEYDWDCNAPGYGKLLDTDRIADLLDRIATDEKPPEEEKAEEVVVAGVDESEESEGLAPTPTLPRCAGEGDIREAAAVPSPAKAGEG</sequence>
<proteinExistence type="predicted"/>
<feature type="region of interest" description="Disordered" evidence="1">
    <location>
        <begin position="1"/>
        <end position="86"/>
    </location>
</feature>
<protein>
    <submittedName>
        <fullName evidence="2">DUF3306 domain-containing protein</fullName>
    </submittedName>
</protein>
<dbReference type="Proteomes" id="UP000236268">
    <property type="component" value="Unassembled WGS sequence"/>
</dbReference>